<protein>
    <submittedName>
        <fullName evidence="3">Uncharacterized protein</fullName>
    </submittedName>
</protein>
<sequence>MITHAAPGFLLELKLFLNSLLPPAQQADKAIALQGSLPFKSLDVWHQFKFMPQILLDEDGICEIVKATPISTTNSIPRLDTVIVLDSDEAESTTVQEFNKNDSELNKEEESFVKDLAPQETRANASPADGIALEDNDNEDSGPDTKVNEGDQLIVEDVSTQSKKQDEKKGVSYKVLTTDFALPKLALFAKWCTWMAACIVDMYPAENLFAMPILAAELQWQVKEGQGKKLHKALNAIVGDVEKMDKLTHFMVGPEIIPPQTYNYTSLNALALKANSGEDELKDNDLLEDDAPENNDPKLVKDQGEEALDSKGDKDPAE</sequence>
<feature type="compositionally biased region" description="Acidic residues" evidence="1">
    <location>
        <begin position="281"/>
        <end position="293"/>
    </location>
</feature>
<dbReference type="Proteomes" id="UP000053593">
    <property type="component" value="Unassembled WGS sequence"/>
</dbReference>
<evidence type="ECO:0000313" key="3">
    <source>
        <dbReference type="EMBL" id="KIK57125.1"/>
    </source>
</evidence>
<feature type="region of interest" description="Disordered" evidence="1">
    <location>
        <begin position="94"/>
        <end position="150"/>
    </location>
</feature>
<evidence type="ECO:0000256" key="2">
    <source>
        <dbReference type="SAM" id="SignalP"/>
    </source>
</evidence>
<feature type="compositionally biased region" description="Acidic residues" evidence="1">
    <location>
        <begin position="132"/>
        <end position="142"/>
    </location>
</feature>
<proteinExistence type="predicted"/>
<feature type="chain" id="PRO_5002207065" evidence="2">
    <location>
        <begin position="27"/>
        <end position="318"/>
    </location>
</feature>
<keyword evidence="2" id="KW-0732">Signal</keyword>
<evidence type="ECO:0000256" key="1">
    <source>
        <dbReference type="SAM" id="MobiDB-lite"/>
    </source>
</evidence>
<keyword evidence="4" id="KW-1185">Reference proteome</keyword>
<accession>A0A0D0B1U1</accession>
<dbReference type="EMBL" id="KN834793">
    <property type="protein sequence ID" value="KIK57125.1"/>
    <property type="molecule type" value="Genomic_DNA"/>
</dbReference>
<feature type="region of interest" description="Disordered" evidence="1">
    <location>
        <begin position="281"/>
        <end position="318"/>
    </location>
</feature>
<feature type="compositionally biased region" description="Basic and acidic residues" evidence="1">
    <location>
        <begin position="99"/>
        <end position="113"/>
    </location>
</feature>
<organism evidence="3 4">
    <name type="scientific">Collybiopsis luxurians FD-317 M1</name>
    <dbReference type="NCBI Taxonomy" id="944289"/>
    <lineage>
        <taxon>Eukaryota</taxon>
        <taxon>Fungi</taxon>
        <taxon>Dikarya</taxon>
        <taxon>Basidiomycota</taxon>
        <taxon>Agaricomycotina</taxon>
        <taxon>Agaricomycetes</taxon>
        <taxon>Agaricomycetidae</taxon>
        <taxon>Agaricales</taxon>
        <taxon>Marasmiineae</taxon>
        <taxon>Omphalotaceae</taxon>
        <taxon>Collybiopsis</taxon>
        <taxon>Collybiopsis luxurians</taxon>
    </lineage>
</organism>
<name>A0A0D0B1U1_9AGAR</name>
<evidence type="ECO:0000313" key="4">
    <source>
        <dbReference type="Proteomes" id="UP000053593"/>
    </source>
</evidence>
<dbReference type="AlphaFoldDB" id="A0A0D0B1U1"/>
<feature type="compositionally biased region" description="Basic and acidic residues" evidence="1">
    <location>
        <begin position="295"/>
        <end position="318"/>
    </location>
</feature>
<reference evidence="3 4" key="1">
    <citation type="submission" date="2014-04" db="EMBL/GenBank/DDBJ databases">
        <title>Evolutionary Origins and Diversification of the Mycorrhizal Mutualists.</title>
        <authorList>
            <consortium name="DOE Joint Genome Institute"/>
            <consortium name="Mycorrhizal Genomics Consortium"/>
            <person name="Kohler A."/>
            <person name="Kuo A."/>
            <person name="Nagy L.G."/>
            <person name="Floudas D."/>
            <person name="Copeland A."/>
            <person name="Barry K.W."/>
            <person name="Cichocki N."/>
            <person name="Veneault-Fourrey C."/>
            <person name="LaButti K."/>
            <person name="Lindquist E.A."/>
            <person name="Lipzen A."/>
            <person name="Lundell T."/>
            <person name="Morin E."/>
            <person name="Murat C."/>
            <person name="Riley R."/>
            <person name="Ohm R."/>
            <person name="Sun H."/>
            <person name="Tunlid A."/>
            <person name="Henrissat B."/>
            <person name="Grigoriev I.V."/>
            <person name="Hibbett D.S."/>
            <person name="Martin F."/>
        </authorList>
    </citation>
    <scope>NUCLEOTIDE SEQUENCE [LARGE SCALE GENOMIC DNA]</scope>
    <source>
        <strain evidence="3 4">FD-317 M1</strain>
    </source>
</reference>
<gene>
    <name evidence="3" type="ORF">GYMLUDRAFT_247378</name>
</gene>
<dbReference type="HOGENOM" id="CLU_874511_0_0_1"/>
<feature type="signal peptide" evidence="2">
    <location>
        <begin position="1"/>
        <end position="26"/>
    </location>
</feature>